<evidence type="ECO:0000256" key="3">
    <source>
        <dbReference type="ARBA" id="ARBA00013109"/>
    </source>
</evidence>
<dbReference type="GO" id="GO:0006782">
    <property type="term" value="P:protoporphyrinogen IX biosynthetic process"/>
    <property type="evidence" value="ECO:0007669"/>
    <property type="project" value="UniProtKB-UniRule"/>
</dbReference>
<keyword evidence="4 9" id="KW-0456">Lyase</keyword>
<dbReference type="GO" id="GO:0006780">
    <property type="term" value="P:uroporphyrinogen III biosynthetic process"/>
    <property type="evidence" value="ECO:0007669"/>
    <property type="project" value="UniProtKB-UniRule"/>
</dbReference>
<evidence type="ECO:0000256" key="5">
    <source>
        <dbReference type="ARBA" id="ARBA00023244"/>
    </source>
</evidence>
<comment type="similarity">
    <text evidence="2 9">Belongs to the uroporphyrinogen-III synthase family.</text>
</comment>
<evidence type="ECO:0000313" key="11">
    <source>
        <dbReference type="EMBL" id="GIN60267.1"/>
    </source>
</evidence>
<dbReference type="Proteomes" id="UP000682111">
    <property type="component" value="Unassembled WGS sequence"/>
</dbReference>
<protein>
    <recommendedName>
        <fullName evidence="7 9">Uroporphyrinogen-III synthase</fullName>
        <ecNumber evidence="3 9">4.2.1.75</ecNumber>
    </recommendedName>
</protein>
<dbReference type="InterPro" id="IPR039793">
    <property type="entry name" value="UROS/Hem4"/>
</dbReference>
<evidence type="ECO:0000313" key="12">
    <source>
        <dbReference type="Proteomes" id="UP000682111"/>
    </source>
</evidence>
<dbReference type="AlphaFoldDB" id="A0A919WED5"/>
<organism evidence="11 12">
    <name type="scientific">Robertmurraya siralis</name>
    <dbReference type="NCBI Taxonomy" id="77777"/>
    <lineage>
        <taxon>Bacteria</taxon>
        <taxon>Bacillati</taxon>
        <taxon>Bacillota</taxon>
        <taxon>Bacilli</taxon>
        <taxon>Bacillales</taxon>
        <taxon>Bacillaceae</taxon>
        <taxon>Robertmurraya</taxon>
    </lineage>
</organism>
<sequence length="262" mass="29946">MNSRALAGKRVLVPRGKKNASAFSAIVEEFGGIPVEVPLLEFRPVENRSDIDPILTSLYTYDWLIFTSDVTVETFFAMVDMNLDKSRAKIAVIGEKTEEALLKRGISVDFKPEHYVAESFVKEFSPYVNEGERLLIPKGNLARDYIAQFFKEKGHVVDEIIIYETYFPEDSRKKLLYLLRNRKLDILPFTSPSTIEHFMSIVTTYDLFEQIKECIVATIGPVSKRKCEQLGLTVHVCPKIYTSYEMMSAIAQYMMKKEKIGG</sequence>
<proteinExistence type="inferred from homology"/>
<dbReference type="EC" id="4.2.1.75" evidence="3 9"/>
<comment type="pathway">
    <text evidence="1 9">Porphyrin-containing compound metabolism; protoporphyrin-IX biosynthesis; coproporphyrinogen-III from 5-aminolevulinate: step 3/4.</text>
</comment>
<dbReference type="InterPro" id="IPR036108">
    <property type="entry name" value="4pyrrol_syn_uPrphyn_synt_sf"/>
</dbReference>
<reference evidence="11" key="1">
    <citation type="submission" date="2021-03" db="EMBL/GenBank/DDBJ databases">
        <title>Antimicrobial resistance genes in bacteria isolated from Japanese honey, and their potential for conferring macrolide and lincosamide resistance in the American foulbrood pathogen Paenibacillus larvae.</title>
        <authorList>
            <person name="Okamoto M."/>
            <person name="Kumagai M."/>
            <person name="Kanamori H."/>
            <person name="Takamatsu D."/>
        </authorList>
    </citation>
    <scope>NUCLEOTIDE SEQUENCE</scope>
    <source>
        <strain evidence="11">J27TS8</strain>
    </source>
</reference>
<dbReference type="Gene3D" id="3.40.50.10090">
    <property type="match status" value="2"/>
</dbReference>
<accession>A0A919WED5</accession>
<dbReference type="RefSeq" id="WP_137744280.1">
    <property type="nucleotide sequence ID" value="NZ_BORC01000001.1"/>
</dbReference>
<dbReference type="GO" id="GO:0004852">
    <property type="term" value="F:uroporphyrinogen-III synthase activity"/>
    <property type="evidence" value="ECO:0007669"/>
    <property type="project" value="UniProtKB-UniRule"/>
</dbReference>
<feature type="domain" description="Tetrapyrrole biosynthesis uroporphyrinogen III synthase" evidence="10">
    <location>
        <begin position="22"/>
        <end position="245"/>
    </location>
</feature>
<keyword evidence="12" id="KW-1185">Reference proteome</keyword>
<evidence type="ECO:0000256" key="1">
    <source>
        <dbReference type="ARBA" id="ARBA00004772"/>
    </source>
</evidence>
<dbReference type="InterPro" id="IPR003754">
    <property type="entry name" value="4pyrrol_synth_uPrphyn_synth"/>
</dbReference>
<evidence type="ECO:0000256" key="4">
    <source>
        <dbReference type="ARBA" id="ARBA00023239"/>
    </source>
</evidence>
<evidence type="ECO:0000259" key="10">
    <source>
        <dbReference type="Pfam" id="PF02602"/>
    </source>
</evidence>
<keyword evidence="5 9" id="KW-0627">Porphyrin biosynthesis</keyword>
<dbReference type="PANTHER" id="PTHR38042:SF1">
    <property type="entry name" value="UROPORPHYRINOGEN-III SYNTHASE, CHLOROPLASTIC"/>
    <property type="match status" value="1"/>
</dbReference>
<comment type="function">
    <text evidence="6 9">Catalyzes cyclization of the linear tetrapyrrole, hydroxymethylbilane, to the macrocyclic uroporphyrinogen III.</text>
</comment>
<comment type="catalytic activity">
    <reaction evidence="8 9">
        <text>hydroxymethylbilane = uroporphyrinogen III + H2O</text>
        <dbReference type="Rhea" id="RHEA:18965"/>
        <dbReference type="ChEBI" id="CHEBI:15377"/>
        <dbReference type="ChEBI" id="CHEBI:57308"/>
        <dbReference type="ChEBI" id="CHEBI:57845"/>
        <dbReference type="EC" id="4.2.1.75"/>
    </reaction>
</comment>
<dbReference type="EMBL" id="BORC01000001">
    <property type="protein sequence ID" value="GIN60267.1"/>
    <property type="molecule type" value="Genomic_DNA"/>
</dbReference>
<dbReference type="Pfam" id="PF02602">
    <property type="entry name" value="HEM4"/>
    <property type="match status" value="1"/>
</dbReference>
<dbReference type="SUPFAM" id="SSF69618">
    <property type="entry name" value="HemD-like"/>
    <property type="match status" value="1"/>
</dbReference>
<dbReference type="OrthoDB" id="9815856at2"/>
<evidence type="ECO:0000256" key="9">
    <source>
        <dbReference type="RuleBase" id="RU366031"/>
    </source>
</evidence>
<dbReference type="CDD" id="cd06578">
    <property type="entry name" value="HemD"/>
    <property type="match status" value="1"/>
</dbReference>
<name>A0A919WED5_9BACI</name>
<evidence type="ECO:0000256" key="8">
    <source>
        <dbReference type="ARBA" id="ARBA00048617"/>
    </source>
</evidence>
<evidence type="ECO:0000256" key="7">
    <source>
        <dbReference type="ARBA" id="ARBA00040167"/>
    </source>
</evidence>
<comment type="caution">
    <text evidence="11">The sequence shown here is derived from an EMBL/GenBank/DDBJ whole genome shotgun (WGS) entry which is preliminary data.</text>
</comment>
<evidence type="ECO:0000256" key="6">
    <source>
        <dbReference type="ARBA" id="ARBA00037589"/>
    </source>
</evidence>
<dbReference type="PANTHER" id="PTHR38042">
    <property type="entry name" value="UROPORPHYRINOGEN-III SYNTHASE, CHLOROPLASTIC"/>
    <property type="match status" value="1"/>
</dbReference>
<evidence type="ECO:0000256" key="2">
    <source>
        <dbReference type="ARBA" id="ARBA00008133"/>
    </source>
</evidence>
<gene>
    <name evidence="11" type="primary">hemD</name>
    <name evidence="11" type="ORF">J27TS8_02600</name>
</gene>